<evidence type="ECO:0000313" key="7">
    <source>
        <dbReference type="Proteomes" id="UP000319175"/>
    </source>
</evidence>
<sequence length="636" mass="71727">MPKPFPTRRFLLSVIFFFCFSHSYSQTKEIQKLQKSLPSVKDSISYVNKINRIGMLMYMKNADSSLIYGMNARTVAARINYKKGAVDAENVIGISLALKGLSREALNIFSQVLADYQEMGDKPNTVQLYMNLASLQMQVGNQLRAIEYNKEAMRIGKDIPTDSIMSRVYANYCMANTQLPEDSVHYYLGRSNQIGERINDKSLLIGNKQILGIFYMVRGLRDKALPLLESSLKEAKEAKLERLELQGLNAMAEYNATNPELAMKYMEEQMAIIESSGYDELKAPALFSMLRFAKMMGNIDKERELSEKMIDAQLRRQASLQKFIGDYVHYYQLQENNKDLERSQKASQQKIMMLTIFSIICGILLLLLFRAYKKIRTDSKKKAALYDIIDKKNVSLSEADAMKSNLVSILAHDFRSPLISTLYMIRLLERNTELTESEKESFYLTISSDISGTLENFDATLQWIKRQLGEFKINFETVEIRSLLDEAISGYNAQLNEKGINVINNVPEGIYATSDKEMLQFVNRNLLSNALKFSPKGKTIAVDAFKNGSEIVISVKDEGPGLSDGQIEKLFSISSKGGSMHEGAGIALSFSKDFIVKLGGRIWAENRNIAGSIFSYAVPSNPISNKAMETHSKIVA</sequence>
<protein>
    <recommendedName>
        <fullName evidence="2">histidine kinase</fullName>
        <ecNumber evidence="2">2.7.13.3</ecNumber>
    </recommendedName>
</protein>
<dbReference type="RefSeq" id="WP_139998466.1">
    <property type="nucleotide sequence ID" value="NZ_VFJE01000049.1"/>
</dbReference>
<gene>
    <name evidence="6" type="ORF">FJA49_02405</name>
</gene>
<name>A0A501QIE9_9FLAO</name>
<evidence type="ECO:0000256" key="2">
    <source>
        <dbReference type="ARBA" id="ARBA00012438"/>
    </source>
</evidence>
<dbReference type="OrthoDB" id="1301080at2"/>
<evidence type="ECO:0000256" key="1">
    <source>
        <dbReference type="ARBA" id="ARBA00000085"/>
    </source>
</evidence>
<dbReference type="GO" id="GO:0000155">
    <property type="term" value="F:phosphorelay sensor kinase activity"/>
    <property type="evidence" value="ECO:0007669"/>
    <property type="project" value="InterPro"/>
</dbReference>
<dbReference type="EC" id="2.7.13.3" evidence="2"/>
<dbReference type="Pfam" id="PF02518">
    <property type="entry name" value="HATPase_c"/>
    <property type="match status" value="1"/>
</dbReference>
<dbReference type="CDD" id="cd00075">
    <property type="entry name" value="HATPase"/>
    <property type="match status" value="1"/>
</dbReference>
<keyword evidence="3" id="KW-0597">Phosphoprotein</keyword>
<comment type="catalytic activity">
    <reaction evidence="1">
        <text>ATP + protein L-histidine = ADP + protein N-phospho-L-histidine.</text>
        <dbReference type="EC" id="2.7.13.3"/>
    </reaction>
</comment>
<feature type="domain" description="Histidine kinase" evidence="5">
    <location>
        <begin position="409"/>
        <end position="622"/>
    </location>
</feature>
<dbReference type="SMART" id="SM00387">
    <property type="entry name" value="HATPase_c"/>
    <property type="match status" value="1"/>
</dbReference>
<dbReference type="Gene3D" id="1.10.287.130">
    <property type="match status" value="1"/>
</dbReference>
<dbReference type="PRINTS" id="PR00344">
    <property type="entry name" value="BCTRLSENSOR"/>
</dbReference>
<comment type="caution">
    <text evidence="6">The sequence shown here is derived from an EMBL/GenBank/DDBJ whole genome shotgun (WGS) entry which is preliminary data.</text>
</comment>
<dbReference type="InterPro" id="IPR036097">
    <property type="entry name" value="HisK_dim/P_sf"/>
</dbReference>
<dbReference type="SUPFAM" id="SSF48452">
    <property type="entry name" value="TPR-like"/>
    <property type="match status" value="1"/>
</dbReference>
<dbReference type="InterPro" id="IPR011990">
    <property type="entry name" value="TPR-like_helical_dom_sf"/>
</dbReference>
<dbReference type="Gene3D" id="1.25.40.10">
    <property type="entry name" value="Tetratricopeptide repeat domain"/>
    <property type="match status" value="2"/>
</dbReference>
<dbReference type="PANTHER" id="PTHR43547">
    <property type="entry name" value="TWO-COMPONENT HISTIDINE KINASE"/>
    <property type="match status" value="1"/>
</dbReference>
<dbReference type="InterPro" id="IPR004358">
    <property type="entry name" value="Sig_transdc_His_kin-like_C"/>
</dbReference>
<dbReference type="Proteomes" id="UP000319175">
    <property type="component" value="Unassembled WGS sequence"/>
</dbReference>
<dbReference type="InterPro" id="IPR005467">
    <property type="entry name" value="His_kinase_dom"/>
</dbReference>
<dbReference type="AlphaFoldDB" id="A0A501QIE9"/>
<proteinExistence type="predicted"/>
<organism evidence="6 7">
    <name type="scientific">Flavobacterium microcysteis</name>
    <dbReference type="NCBI Taxonomy" id="2596891"/>
    <lineage>
        <taxon>Bacteria</taxon>
        <taxon>Pseudomonadati</taxon>
        <taxon>Bacteroidota</taxon>
        <taxon>Flavobacteriia</taxon>
        <taxon>Flavobacteriales</taxon>
        <taxon>Flavobacteriaceae</taxon>
        <taxon>Flavobacterium</taxon>
    </lineage>
</organism>
<evidence type="ECO:0000259" key="5">
    <source>
        <dbReference type="PROSITE" id="PS50109"/>
    </source>
</evidence>
<dbReference type="SUPFAM" id="SSF55874">
    <property type="entry name" value="ATPase domain of HSP90 chaperone/DNA topoisomerase II/histidine kinase"/>
    <property type="match status" value="1"/>
</dbReference>
<reference evidence="6 7" key="1">
    <citation type="submission" date="2019-06" db="EMBL/GenBank/DDBJ databases">
        <title>Flavobacterium sp. MaA-Y11 from geoumgang.</title>
        <authorList>
            <person name="Jeong S."/>
        </authorList>
    </citation>
    <scope>NUCLEOTIDE SEQUENCE [LARGE SCALE GENOMIC DNA]</scope>
    <source>
        <strain evidence="6 7">MaA-Y11</strain>
    </source>
</reference>
<dbReference type="PANTHER" id="PTHR43547:SF2">
    <property type="entry name" value="HYBRID SIGNAL TRANSDUCTION HISTIDINE KINASE C"/>
    <property type="match status" value="1"/>
</dbReference>
<keyword evidence="4" id="KW-1133">Transmembrane helix</keyword>
<keyword evidence="4" id="KW-0812">Transmembrane</keyword>
<evidence type="ECO:0000256" key="4">
    <source>
        <dbReference type="SAM" id="Phobius"/>
    </source>
</evidence>
<evidence type="ECO:0000256" key="3">
    <source>
        <dbReference type="ARBA" id="ARBA00022553"/>
    </source>
</evidence>
<dbReference type="InterPro" id="IPR003594">
    <property type="entry name" value="HATPase_dom"/>
</dbReference>
<feature type="transmembrane region" description="Helical" evidence="4">
    <location>
        <begin position="351"/>
        <end position="372"/>
    </location>
</feature>
<dbReference type="SUPFAM" id="SSF47384">
    <property type="entry name" value="Homodimeric domain of signal transducing histidine kinase"/>
    <property type="match status" value="1"/>
</dbReference>
<keyword evidence="4" id="KW-0472">Membrane</keyword>
<accession>A0A501QIE9</accession>
<dbReference type="InterPro" id="IPR036890">
    <property type="entry name" value="HATPase_C_sf"/>
</dbReference>
<keyword evidence="7" id="KW-1185">Reference proteome</keyword>
<dbReference type="PROSITE" id="PS50109">
    <property type="entry name" value="HIS_KIN"/>
    <property type="match status" value="1"/>
</dbReference>
<evidence type="ECO:0000313" key="6">
    <source>
        <dbReference type="EMBL" id="TPD72232.1"/>
    </source>
</evidence>
<dbReference type="Gene3D" id="3.30.565.10">
    <property type="entry name" value="Histidine kinase-like ATPase, C-terminal domain"/>
    <property type="match status" value="1"/>
</dbReference>
<dbReference type="EMBL" id="VFJE01000049">
    <property type="protein sequence ID" value="TPD72232.1"/>
    <property type="molecule type" value="Genomic_DNA"/>
</dbReference>